<dbReference type="AlphaFoldDB" id="A0A5C6D908"/>
<evidence type="ECO:0000313" key="7">
    <source>
        <dbReference type="EMBL" id="TWU31339.1"/>
    </source>
</evidence>
<feature type="compositionally biased region" description="Basic and acidic residues" evidence="5">
    <location>
        <begin position="510"/>
        <end position="532"/>
    </location>
</feature>
<evidence type="ECO:0000256" key="3">
    <source>
        <dbReference type="ARBA" id="ARBA00022801"/>
    </source>
</evidence>
<dbReference type="Proteomes" id="UP000319143">
    <property type="component" value="Unassembled WGS sequence"/>
</dbReference>
<dbReference type="InterPro" id="IPR000917">
    <property type="entry name" value="Sulfatase_N"/>
</dbReference>
<name>A0A5C6D908_9BACT</name>
<dbReference type="SUPFAM" id="SSF53649">
    <property type="entry name" value="Alkaline phosphatase-like"/>
    <property type="match status" value="1"/>
</dbReference>
<organism evidence="7 8">
    <name type="scientific">Novipirellula artificiosorum</name>
    <dbReference type="NCBI Taxonomy" id="2528016"/>
    <lineage>
        <taxon>Bacteria</taxon>
        <taxon>Pseudomonadati</taxon>
        <taxon>Planctomycetota</taxon>
        <taxon>Planctomycetia</taxon>
        <taxon>Pirellulales</taxon>
        <taxon>Pirellulaceae</taxon>
        <taxon>Novipirellula</taxon>
    </lineage>
</organism>
<dbReference type="PROSITE" id="PS00149">
    <property type="entry name" value="SULFATASE_2"/>
    <property type="match status" value="1"/>
</dbReference>
<evidence type="ECO:0000313" key="8">
    <source>
        <dbReference type="Proteomes" id="UP000319143"/>
    </source>
</evidence>
<dbReference type="Pfam" id="PF00884">
    <property type="entry name" value="Sulfatase"/>
    <property type="match status" value="1"/>
</dbReference>
<keyword evidence="8" id="KW-1185">Reference proteome</keyword>
<keyword evidence="2" id="KW-0732">Signal</keyword>
<proteinExistence type="inferred from homology"/>
<dbReference type="PANTHER" id="PTHR43108">
    <property type="entry name" value="N-ACETYLGLUCOSAMINE-6-SULFATASE FAMILY MEMBER"/>
    <property type="match status" value="1"/>
</dbReference>
<dbReference type="PANTHER" id="PTHR43108:SF6">
    <property type="entry name" value="N-SULPHOGLUCOSAMINE SULPHOHYDROLASE"/>
    <property type="match status" value="1"/>
</dbReference>
<evidence type="ECO:0000259" key="6">
    <source>
        <dbReference type="Pfam" id="PF00884"/>
    </source>
</evidence>
<dbReference type="OrthoDB" id="237120at2"/>
<feature type="region of interest" description="Disordered" evidence="5">
    <location>
        <begin position="501"/>
        <end position="532"/>
    </location>
</feature>
<comment type="caution">
    <text evidence="7">The sequence shown here is derived from an EMBL/GenBank/DDBJ whole genome shotgun (WGS) entry which is preliminary data.</text>
</comment>
<evidence type="ECO:0000256" key="1">
    <source>
        <dbReference type="ARBA" id="ARBA00008779"/>
    </source>
</evidence>
<keyword evidence="3 7" id="KW-0378">Hydrolase</keyword>
<comment type="similarity">
    <text evidence="1">Belongs to the sulfatase family.</text>
</comment>
<evidence type="ECO:0000256" key="4">
    <source>
        <dbReference type="ARBA" id="ARBA00023180"/>
    </source>
</evidence>
<keyword evidence="4" id="KW-0325">Glycoprotein</keyword>
<reference evidence="7 8" key="1">
    <citation type="submission" date="2019-02" db="EMBL/GenBank/DDBJ databases">
        <title>Deep-cultivation of Planctomycetes and their phenomic and genomic characterization uncovers novel biology.</title>
        <authorList>
            <person name="Wiegand S."/>
            <person name="Jogler M."/>
            <person name="Boedeker C."/>
            <person name="Pinto D."/>
            <person name="Vollmers J."/>
            <person name="Rivas-Marin E."/>
            <person name="Kohn T."/>
            <person name="Peeters S.H."/>
            <person name="Heuer A."/>
            <person name="Rast P."/>
            <person name="Oberbeckmann S."/>
            <person name="Bunk B."/>
            <person name="Jeske O."/>
            <person name="Meyerdierks A."/>
            <person name="Storesund J.E."/>
            <person name="Kallscheuer N."/>
            <person name="Luecker S."/>
            <person name="Lage O.M."/>
            <person name="Pohl T."/>
            <person name="Merkel B.J."/>
            <person name="Hornburger P."/>
            <person name="Mueller R.-W."/>
            <person name="Bruemmer F."/>
            <person name="Labrenz M."/>
            <person name="Spormann A.M."/>
            <person name="Op Den Camp H."/>
            <person name="Overmann J."/>
            <person name="Amann R."/>
            <person name="Jetten M.S.M."/>
            <person name="Mascher T."/>
            <person name="Medema M.H."/>
            <person name="Devos D.P."/>
            <person name="Kaster A.-K."/>
            <person name="Ovreas L."/>
            <person name="Rohde M."/>
            <person name="Galperin M.Y."/>
            <person name="Jogler C."/>
        </authorList>
    </citation>
    <scope>NUCLEOTIDE SEQUENCE [LARGE SCALE GENOMIC DNA]</scope>
    <source>
        <strain evidence="7 8">Poly41</strain>
    </source>
</reference>
<dbReference type="Gene3D" id="3.40.720.10">
    <property type="entry name" value="Alkaline Phosphatase, subunit A"/>
    <property type="match status" value="1"/>
</dbReference>
<evidence type="ECO:0000256" key="2">
    <source>
        <dbReference type="ARBA" id="ARBA00022729"/>
    </source>
</evidence>
<dbReference type="InterPro" id="IPR017850">
    <property type="entry name" value="Alkaline_phosphatase_core_sf"/>
</dbReference>
<sequence length="532" mass="60071">MVMKGNRSAGFIVYFYAALSSMAISAEQPNMVVVLVDDHAYEAISAYESHLKDYAQTPTIDRLFHEGMRFDNMTVPNSICSPSRAAILTGQFSHVNGVLRLNGRINEDSPQYPAELQKLGYQTFLVGKWHLENSPKGYDKHMTVKGQGAYFDPQLSGSEGSWKREGYSTDVYTDIALDWLESRDRKKPFLLSLQFKAPHHDYGHAERYNNLLAGVTIPEPPTLYEDVRREDSNLKKLFIRDSAFHMLHSGRRSYYERHQNDQVPDAMGQHDAKSDRDRIRAAYQHQIHKYIRCIRGNDDNLKRVLGSLEAQGILDDTVVIYTSDQGYWLGQHGLYDKRLILESSVRTPFLIRYPRMIMPASVNADLTINIDVAPTLLELAGAEIPPTMQGRSLVPLLKGEPVPPNWRTSQLYTYWGGTPKHYGVRDKRFTYVESDLFSAELFDRKLDPQQQHNVAGNLEYATVLRDMKAELRKQIENCGIGVEELPGANVEADRKVIAGQRAAKGGRGVGEGKEATKTAGESGKERVGTSRE</sequence>
<dbReference type="EMBL" id="SJPV01000017">
    <property type="protein sequence ID" value="TWU31339.1"/>
    <property type="molecule type" value="Genomic_DNA"/>
</dbReference>
<dbReference type="InterPro" id="IPR024607">
    <property type="entry name" value="Sulfatase_CS"/>
</dbReference>
<dbReference type="GO" id="GO:0004065">
    <property type="term" value="F:arylsulfatase activity"/>
    <property type="evidence" value="ECO:0007669"/>
    <property type="project" value="UniProtKB-EC"/>
</dbReference>
<dbReference type="PROSITE" id="PS00523">
    <property type="entry name" value="SULFATASE_1"/>
    <property type="match status" value="1"/>
</dbReference>
<evidence type="ECO:0000256" key="5">
    <source>
        <dbReference type="SAM" id="MobiDB-lite"/>
    </source>
</evidence>
<dbReference type="EC" id="3.1.6.1" evidence="7"/>
<dbReference type="CDD" id="cd16031">
    <property type="entry name" value="G6S_like"/>
    <property type="match status" value="1"/>
</dbReference>
<protein>
    <submittedName>
        <fullName evidence="7">Arylsulfatase</fullName>
        <ecNumber evidence="7">3.1.6.1</ecNumber>
    </submittedName>
</protein>
<accession>A0A5C6D908</accession>
<feature type="domain" description="Sulfatase N-terminal" evidence="6">
    <location>
        <begin position="29"/>
        <end position="382"/>
    </location>
</feature>
<gene>
    <name evidence="7" type="primary">atsA_131</name>
    <name evidence="7" type="ORF">Poly41_62080</name>
</gene>